<dbReference type="EMBL" id="AHNP02000013">
    <property type="protein sequence ID" value="EPG56336.1"/>
    <property type="molecule type" value="Genomic_DNA"/>
</dbReference>
<dbReference type="Proteomes" id="UP000014570">
    <property type="component" value="Unassembled WGS sequence"/>
</dbReference>
<organism evidence="1 2">
    <name type="scientific">Leptospira borgpetersenii serovar Javanica str. UI 09931</name>
    <dbReference type="NCBI Taxonomy" id="1049767"/>
    <lineage>
        <taxon>Bacteria</taxon>
        <taxon>Pseudomonadati</taxon>
        <taxon>Spirochaetota</taxon>
        <taxon>Spirochaetia</taxon>
        <taxon>Leptospirales</taxon>
        <taxon>Leptospiraceae</taxon>
        <taxon>Leptospira</taxon>
    </lineage>
</organism>
<accession>A0AAV3J6Y0</accession>
<dbReference type="GeneID" id="61174497"/>
<name>A0AAV3J6Y0_LEPBO</name>
<evidence type="ECO:0000313" key="2">
    <source>
        <dbReference type="Proteomes" id="UP000014570"/>
    </source>
</evidence>
<protein>
    <recommendedName>
        <fullName evidence="3">Capsule polysaccharide biosynthesis protein</fullName>
    </recommendedName>
</protein>
<gene>
    <name evidence="1" type="ORF">LEP1GSC103_1408</name>
</gene>
<dbReference type="RefSeq" id="WP_002733722.1">
    <property type="nucleotide sequence ID" value="NZ_AHNP02000013.1"/>
</dbReference>
<dbReference type="AlphaFoldDB" id="A0AAV3J6Y0"/>
<reference evidence="1 2" key="1">
    <citation type="submission" date="2013-04" db="EMBL/GenBank/DDBJ databases">
        <authorList>
            <person name="Harkins D.M."/>
            <person name="Durkin A.S."/>
            <person name="Brinkac L.M."/>
            <person name="Haft D.H."/>
            <person name="Selengut J.D."/>
            <person name="Sanka R."/>
            <person name="DePew J."/>
            <person name="Purushe J."/>
            <person name="Chanthongthip A."/>
            <person name="Lattana O."/>
            <person name="Phetsouvanh R."/>
            <person name="Newton P.N."/>
            <person name="Vinetz J.M."/>
            <person name="Sutton G.G."/>
            <person name="Nierman W.C."/>
            <person name="Fouts D.E."/>
        </authorList>
    </citation>
    <scope>NUCLEOTIDE SEQUENCE [LARGE SCALE GENOMIC DNA]</scope>
    <source>
        <strain evidence="1 2">UI 09931</strain>
    </source>
</reference>
<sequence length="562" mass="67029">MEINLNNLSNEHSKILNQIWKDGISDYNRFYDSRILEYSNDLNYLLSGVATRDVYLSRIYESICYLKLLKKISQEKRIYSVKVKNLTIEKMLKADPELKKIRISFSIKKRIQELILIPVAYFLNIYRMIKEFILVRFYICNYDIPNEIILFDSFLIESSFSGGRFNDIYYPGLQELIREKSKVFYLFTILLKKYRVKLLQLKNSNIRFIHRYQFLKLSDLCLATIRPFFMFKYLHNKRVIFEDIDITKAFRYELIRTSVAKIIFDSILNYRFIFRLKQKSITVNKFIDWFENQQTDRGYSLGLRQFYENVEYFGCLGSLSFKTQFHLYPTKAEFDRKLTPGYLFVVGKNLIFDYSESCKELKLDTMPAFRYAYLFQKDGYKEDLKIFRDSGEFKILVTLPMELNQALKILKTISNIRIFENYNISFYLKFHPTYSLDSVEKLLRRNKVFRFPILNDNIKDCLVGKQLLISSVSSTCLESLAFGIPVLVIASNGGVTHLPFSENITKEIWDLCYDEKETLEAIFRFVKNYDYDRFKSIGEKIKKENFTKLDHFSLKRFTNLVF</sequence>
<proteinExistence type="predicted"/>
<comment type="caution">
    <text evidence="1">The sequence shown here is derived from an EMBL/GenBank/DDBJ whole genome shotgun (WGS) entry which is preliminary data.</text>
</comment>
<evidence type="ECO:0008006" key="3">
    <source>
        <dbReference type="Google" id="ProtNLM"/>
    </source>
</evidence>
<evidence type="ECO:0000313" key="1">
    <source>
        <dbReference type="EMBL" id="EPG56336.1"/>
    </source>
</evidence>